<feature type="domain" description="Microtubule-associated protein 1A/B/S-like MBL-like" evidence="2">
    <location>
        <begin position="20"/>
        <end position="302"/>
    </location>
</feature>
<sequence>MCLGGVTEFTEYISETVDVPSPFDLLEPPTSGGFLKLSKPCCYIFPGGRGDSALFAVNGFNILVDGGSERKSCFWKLVRHLDRIDSILLTHIGADNLPGINGLLQRKIAEQDEEQSQGSTNYNDWMKNLISPELGVVFFNVPEKLRMPESNLKVKRSIEEASLTLQYLNKLGIKPEPLFRVVSNTIEPITLFHKMGVGRLDMYILNPVKDSKEMQFLMQKWAGNSKAKTGIVLPNGKEGEISVPYLTSVTALVVWLPANPAEKIVRVLFPGNAPQNKILEGLEKLKHLDFLRYPVATQKDIASGAPPSVIKQTKLKQRTDSKESLKSSPKTTAKATKKETEGQDDVSAATEAKSDSKKDKEKREIKKVKKDDSAKKDEKKDVKSKEDKKKDSSKPELRKMTKPDLKPLTPEVRKTLHKAKVSSKAKTGKIKAAKAEPVEPKPEQPKPEVIQHGPVENGAIDGTSAPSTPEDLTKEFEDLKKTEVVAVSGYASPQLLQDKDREIEKLVGSVSPVLKSTPDIKPDHLPVEEENIDAAAHKDIPSSEERCFSPDDITVKLASPPQSGPSSAAHSPIHQSPLEDKRKALPDLELKKEEDFPSAITPIEEKTTKKDETEIEKQKDVDTAKADQHEADFMLSLDKTFEKDIKEDEGMKKPEKDISPSLQDDRKQAQTIPVAASVTEAMEAMEWMTSVHSTTISSSKDAYHTETSRKGDVKTERPSDLDTGATSSSASPPGYSSCEYKHRKGELSPSFINPSPHQLSSDEGEEGHSDRCQDAGQGPGAMSCGLAVTLAGEETPPTSVSESLPSQSDSDVPPETEECPSITAEGNLDSDEDAEHLPVDKSAFGAGGGHHPPSPRSAQRTHDPLPTPMKDPHPHPPHPDVCMVDPEALLNDHSTTEKLVKKEHKTTKGLRKGKPNTRLIKMSETQGSRTEVLTPGKGLVNGVKSSSGGSPATAKTSSAVPPGPPVYVDLAYVPNHCSAKNVDQEFFKRVRAAYYVVSGNDPGSGEPSRGVLDALLEGKAQWGSNLQVFIQRLCRLCLHFSYTPHAGVYREM</sequence>
<dbReference type="GO" id="GO:0000226">
    <property type="term" value="P:microtubule cytoskeleton organization"/>
    <property type="evidence" value="ECO:0007669"/>
    <property type="project" value="InterPro"/>
</dbReference>
<feature type="compositionally biased region" description="Polar residues" evidence="1">
    <location>
        <begin position="796"/>
        <end position="810"/>
    </location>
</feature>
<feature type="compositionally biased region" description="Low complexity" evidence="1">
    <location>
        <begin position="723"/>
        <end position="737"/>
    </location>
</feature>
<dbReference type="GO" id="GO:0005875">
    <property type="term" value="C:microtubule associated complex"/>
    <property type="evidence" value="ECO:0007669"/>
    <property type="project" value="TreeGrafter"/>
</dbReference>
<feature type="compositionally biased region" description="Basic and acidic residues" evidence="1">
    <location>
        <begin position="518"/>
        <end position="527"/>
    </location>
</feature>
<name>A0A665ULB1_ECHNA</name>
<dbReference type="GO" id="GO:0016358">
    <property type="term" value="P:dendrite development"/>
    <property type="evidence" value="ECO:0007669"/>
    <property type="project" value="TreeGrafter"/>
</dbReference>
<dbReference type="InParanoid" id="A0A665ULB1"/>
<dbReference type="InterPro" id="IPR057480">
    <property type="entry name" value="MAP1A/B/S-like_MBL"/>
</dbReference>
<dbReference type="Ensembl" id="ENSENLT00000020867.1">
    <property type="protein sequence ID" value="ENSENLP00000020145.1"/>
    <property type="gene ID" value="ENSENLG00000009195.1"/>
</dbReference>
<feature type="compositionally biased region" description="Basic and acidic residues" evidence="1">
    <location>
        <begin position="701"/>
        <end position="720"/>
    </location>
</feature>
<dbReference type="PANTHER" id="PTHR13843">
    <property type="entry name" value="MICROTUBULE-ASSOCIATED PROTEIN"/>
    <property type="match status" value="1"/>
</dbReference>
<dbReference type="GO" id="GO:0031114">
    <property type="term" value="P:regulation of microtubule depolymerization"/>
    <property type="evidence" value="ECO:0007669"/>
    <property type="project" value="TreeGrafter"/>
</dbReference>
<dbReference type="GO" id="GO:0005829">
    <property type="term" value="C:cytosol"/>
    <property type="evidence" value="ECO:0007669"/>
    <property type="project" value="TreeGrafter"/>
</dbReference>
<reference evidence="3" key="2">
    <citation type="submission" date="2025-08" db="UniProtKB">
        <authorList>
            <consortium name="Ensembl"/>
        </authorList>
    </citation>
    <scope>IDENTIFICATION</scope>
</reference>
<dbReference type="GO" id="GO:0003779">
    <property type="term" value="F:actin binding"/>
    <property type="evidence" value="ECO:0007669"/>
    <property type="project" value="TreeGrafter"/>
</dbReference>
<reference evidence="3" key="1">
    <citation type="submission" date="2021-04" db="EMBL/GenBank/DDBJ databases">
        <authorList>
            <consortium name="Wellcome Sanger Institute Data Sharing"/>
        </authorList>
    </citation>
    <scope>NUCLEOTIDE SEQUENCE [LARGE SCALE GENOMIC DNA]</scope>
</reference>
<feature type="compositionally biased region" description="Basic and acidic residues" evidence="1">
    <location>
        <begin position="577"/>
        <end position="595"/>
    </location>
</feature>
<dbReference type="Pfam" id="PF25281">
    <property type="entry name" value="MBL_MAP1B"/>
    <property type="match status" value="1"/>
</dbReference>
<dbReference type="GO" id="GO:0045202">
    <property type="term" value="C:synapse"/>
    <property type="evidence" value="ECO:0007669"/>
    <property type="project" value="TreeGrafter"/>
</dbReference>
<dbReference type="GO" id="GO:0008017">
    <property type="term" value="F:microtubule binding"/>
    <property type="evidence" value="ECO:0007669"/>
    <property type="project" value="InterPro"/>
</dbReference>
<organism evidence="3 4">
    <name type="scientific">Echeneis naucrates</name>
    <name type="common">Live sharksucker</name>
    <dbReference type="NCBI Taxonomy" id="173247"/>
    <lineage>
        <taxon>Eukaryota</taxon>
        <taxon>Metazoa</taxon>
        <taxon>Chordata</taxon>
        <taxon>Craniata</taxon>
        <taxon>Vertebrata</taxon>
        <taxon>Euteleostomi</taxon>
        <taxon>Actinopterygii</taxon>
        <taxon>Neopterygii</taxon>
        <taxon>Teleostei</taxon>
        <taxon>Neoteleostei</taxon>
        <taxon>Acanthomorphata</taxon>
        <taxon>Carangaria</taxon>
        <taxon>Carangiformes</taxon>
        <taxon>Echeneidae</taxon>
        <taxon>Echeneis</taxon>
    </lineage>
</organism>
<feature type="region of interest" description="Disordered" evidence="1">
    <location>
        <begin position="513"/>
        <end position="672"/>
    </location>
</feature>
<feature type="compositionally biased region" description="Polar residues" evidence="1">
    <location>
        <begin position="691"/>
        <end position="700"/>
    </location>
</feature>
<feature type="region of interest" description="Disordered" evidence="1">
    <location>
        <begin position="925"/>
        <end position="961"/>
    </location>
</feature>
<dbReference type="GO" id="GO:0005874">
    <property type="term" value="C:microtubule"/>
    <property type="evidence" value="ECO:0007669"/>
    <property type="project" value="InterPro"/>
</dbReference>
<dbReference type="GO" id="GO:0007409">
    <property type="term" value="P:axonogenesis"/>
    <property type="evidence" value="ECO:0007669"/>
    <property type="project" value="TreeGrafter"/>
</dbReference>
<dbReference type="AlphaFoldDB" id="A0A665ULB1"/>
<dbReference type="GO" id="GO:0030425">
    <property type="term" value="C:dendrite"/>
    <property type="evidence" value="ECO:0007669"/>
    <property type="project" value="TreeGrafter"/>
</dbReference>
<evidence type="ECO:0000256" key="1">
    <source>
        <dbReference type="SAM" id="MobiDB-lite"/>
    </source>
</evidence>
<feature type="compositionally biased region" description="Basic and acidic residues" evidence="1">
    <location>
        <begin position="433"/>
        <end position="446"/>
    </location>
</feature>
<feature type="compositionally biased region" description="Basic residues" evidence="1">
    <location>
        <begin position="415"/>
        <end position="432"/>
    </location>
</feature>
<evidence type="ECO:0000313" key="4">
    <source>
        <dbReference type="Proteomes" id="UP000472264"/>
    </source>
</evidence>
<feature type="compositionally biased region" description="Polar residues" evidence="1">
    <location>
        <begin position="943"/>
        <end position="959"/>
    </location>
</feature>
<feature type="region of interest" description="Disordered" evidence="1">
    <location>
        <begin position="691"/>
        <end position="879"/>
    </location>
</feature>
<dbReference type="PANTHER" id="PTHR13843:SF6">
    <property type="entry name" value="MICROTUBULE-ASSOCIATED PROTEIN 1A"/>
    <property type="match status" value="1"/>
</dbReference>
<reference evidence="3" key="3">
    <citation type="submission" date="2025-09" db="UniProtKB">
        <authorList>
            <consortium name="Ensembl"/>
        </authorList>
    </citation>
    <scope>IDENTIFICATION</scope>
</reference>
<dbReference type="Proteomes" id="UP000472264">
    <property type="component" value="Chromosome 16"/>
</dbReference>
<protein>
    <recommendedName>
        <fullName evidence="2">Microtubule-associated protein 1A/B/S-like MBL-like domain-containing protein</fullName>
    </recommendedName>
</protein>
<evidence type="ECO:0000259" key="2">
    <source>
        <dbReference type="Pfam" id="PF25281"/>
    </source>
</evidence>
<feature type="compositionally biased region" description="Basic and acidic residues" evidence="1">
    <location>
        <begin position="639"/>
        <end position="668"/>
    </location>
</feature>
<keyword evidence="4" id="KW-1185">Reference proteome</keyword>
<dbReference type="GO" id="GO:0043025">
    <property type="term" value="C:neuronal cell body"/>
    <property type="evidence" value="ECO:0007669"/>
    <property type="project" value="TreeGrafter"/>
</dbReference>
<dbReference type="InterPro" id="IPR026074">
    <property type="entry name" value="MAP1"/>
</dbReference>
<dbReference type="InterPro" id="IPR036866">
    <property type="entry name" value="RibonucZ/Hydroxyglut_hydro"/>
</dbReference>
<evidence type="ECO:0000313" key="3">
    <source>
        <dbReference type="Ensembl" id="ENSENLP00000020145.1"/>
    </source>
</evidence>
<feature type="compositionally biased region" description="Low complexity" evidence="1">
    <location>
        <begin position="558"/>
        <end position="572"/>
    </location>
</feature>
<feature type="region of interest" description="Disordered" evidence="1">
    <location>
        <begin position="304"/>
        <end position="471"/>
    </location>
</feature>
<proteinExistence type="predicted"/>
<feature type="compositionally biased region" description="Basic and acidic residues" evidence="1">
    <location>
        <begin position="603"/>
        <end position="632"/>
    </location>
</feature>
<accession>A0A665ULB1</accession>
<feature type="compositionally biased region" description="Polar residues" evidence="1">
    <location>
        <begin position="750"/>
        <end position="761"/>
    </location>
</feature>
<dbReference type="SUPFAM" id="SSF56281">
    <property type="entry name" value="Metallo-hydrolase/oxidoreductase"/>
    <property type="match status" value="1"/>
</dbReference>
<dbReference type="OMA" id="KMEGISQ"/>
<feature type="compositionally biased region" description="Basic and acidic residues" evidence="1">
    <location>
        <begin position="352"/>
        <end position="405"/>
    </location>
</feature>
<feature type="compositionally biased region" description="Basic and acidic residues" evidence="1">
    <location>
        <begin position="535"/>
        <end position="549"/>
    </location>
</feature>